<dbReference type="AlphaFoldDB" id="A0A367UKC7"/>
<accession>A0A367UKC7</accession>
<dbReference type="PROSITE" id="PS51257">
    <property type="entry name" value="PROKAR_LIPOPROTEIN"/>
    <property type="match status" value="1"/>
</dbReference>
<gene>
    <name evidence="2" type="ORF">TH5_00355</name>
</gene>
<evidence type="ECO:0000256" key="1">
    <source>
        <dbReference type="SAM" id="SignalP"/>
    </source>
</evidence>
<keyword evidence="3" id="KW-1185">Reference proteome</keyword>
<feature type="chain" id="PRO_5016743746" description="Lipoprotein" evidence="1">
    <location>
        <begin position="34"/>
        <end position="419"/>
    </location>
</feature>
<name>A0A367UKC7_9PROT</name>
<evidence type="ECO:0000313" key="2">
    <source>
        <dbReference type="EMBL" id="RCK07572.1"/>
    </source>
</evidence>
<dbReference type="RefSeq" id="WP_114120025.1">
    <property type="nucleotide sequence ID" value="NZ_JPWA01000001.1"/>
</dbReference>
<dbReference type="Proteomes" id="UP000252419">
    <property type="component" value="Unassembled WGS sequence"/>
</dbReference>
<reference evidence="2 3" key="1">
    <citation type="submission" date="2014-07" db="EMBL/GenBank/DDBJ databases">
        <title>Draft genome sequence of Thalassospira xianhensis P-4 (MCCC 1A02616).</title>
        <authorList>
            <person name="Lai Q."/>
            <person name="Shao Z."/>
        </authorList>
    </citation>
    <scope>NUCLEOTIDE SEQUENCE [LARGE SCALE GENOMIC DNA]</scope>
    <source>
        <strain evidence="2 3">MCCC 1A02616</strain>
    </source>
</reference>
<evidence type="ECO:0000313" key="3">
    <source>
        <dbReference type="Proteomes" id="UP000252419"/>
    </source>
</evidence>
<organism evidence="2 3">
    <name type="scientific">Thalassospira xianhensis MCCC 1A02616</name>
    <dbReference type="NCBI Taxonomy" id="1177929"/>
    <lineage>
        <taxon>Bacteria</taxon>
        <taxon>Pseudomonadati</taxon>
        <taxon>Pseudomonadota</taxon>
        <taxon>Alphaproteobacteria</taxon>
        <taxon>Rhodospirillales</taxon>
        <taxon>Thalassospiraceae</taxon>
        <taxon>Thalassospira</taxon>
    </lineage>
</organism>
<sequence>MNKLNSLTTRATCVLTFVLLAACSTPYSNPAFDAGGDPVEAEDASVQFNGIANTLSPNTRTKAFITHGMCDHGPGWITDTNSQLRAALQAAVPQSEIDGYRKTLDMVAGDATESGMPYWMTIPLKSDKGTLTATYYVWTPQTQALKARLDFDRPVSEDEPEAKFAYQRAPVNEAVKVTLMNNCLADAVIASGTAGAPLYTHMMGNICSFLDGQMNGAGECAFTEAEPVTNRILISESLGSKILTEALWRLKPVTGQETLFDARLATINQVFMEANQIPILDLATVPLPGESFTDGEAEIPTIAKLFEKLRSSESLEANPLQVVSFTDPNDILSYRMPVEYFEAQSGGKGKIINVIVSNDKTYLSFTKIGLERPDTAHCGYQTNPNVTAMIAVGNGMPDTESWQSVSERLDDLEKAGPGC</sequence>
<evidence type="ECO:0008006" key="4">
    <source>
        <dbReference type="Google" id="ProtNLM"/>
    </source>
</evidence>
<protein>
    <recommendedName>
        <fullName evidence="4">Lipoprotein</fullName>
    </recommendedName>
</protein>
<keyword evidence="1" id="KW-0732">Signal</keyword>
<proteinExistence type="predicted"/>
<dbReference type="EMBL" id="JPWA01000001">
    <property type="protein sequence ID" value="RCK07572.1"/>
    <property type="molecule type" value="Genomic_DNA"/>
</dbReference>
<feature type="signal peptide" evidence="1">
    <location>
        <begin position="1"/>
        <end position="33"/>
    </location>
</feature>
<comment type="caution">
    <text evidence="2">The sequence shown here is derived from an EMBL/GenBank/DDBJ whole genome shotgun (WGS) entry which is preliminary data.</text>
</comment>